<feature type="domain" description="Peptidase M10 metallopeptidase" evidence="6">
    <location>
        <begin position="145"/>
        <end position="199"/>
    </location>
</feature>
<feature type="chain" id="PRO_5045498800" evidence="5">
    <location>
        <begin position="25"/>
        <end position="263"/>
    </location>
</feature>
<dbReference type="SUPFAM" id="SSF55486">
    <property type="entry name" value="Metalloproteases ('zincins'), catalytic domain"/>
    <property type="match status" value="1"/>
</dbReference>
<dbReference type="EMBL" id="JBIGHW010000004">
    <property type="protein sequence ID" value="MFG6441003.1"/>
    <property type="molecule type" value="Genomic_DNA"/>
</dbReference>
<evidence type="ECO:0000313" key="8">
    <source>
        <dbReference type="EMBL" id="MFG6441003.1"/>
    </source>
</evidence>
<evidence type="ECO:0000259" key="6">
    <source>
        <dbReference type="Pfam" id="PF00413"/>
    </source>
</evidence>
<protein>
    <submittedName>
        <fullName evidence="8">PEP-CTERM sorting domain-containing protein</fullName>
    </submittedName>
</protein>
<sequence>MKIRHTLAATLAAALVGAAPAAQALDIVFDYSLDSTGFFTAAKRETLNQVASIFENNLTNSLAALTDVSFSTGLMAGYAGTALSVTDRDIAANTLVIYVGAVDLSSSTIGLAYVGTAVPNRTNTSDNGFFSGWGGQMLFDTTTSSGAARNWYFDNDIRSAETVSGTLDFATVAMHEMGHVFGLLHDGTVQGDNMFPTTNGTRNLFSVNDWLDMRTEGWAVASTTPDLNQVVVVSTPVPEPSAYALMLAGLAAVGLRARRRNTR</sequence>
<dbReference type="NCBIfam" id="TIGR02595">
    <property type="entry name" value="PEP_CTERM"/>
    <property type="match status" value="1"/>
</dbReference>
<evidence type="ECO:0000256" key="5">
    <source>
        <dbReference type="SAM" id="SignalP"/>
    </source>
</evidence>
<reference evidence="8 9" key="1">
    <citation type="submission" date="2024-08" db="EMBL/GenBank/DDBJ databases">
        <authorList>
            <person name="Lu H."/>
        </authorList>
    </citation>
    <scope>NUCLEOTIDE SEQUENCE [LARGE SCALE GENOMIC DNA]</scope>
    <source>
        <strain evidence="8 9">LKC17W</strain>
    </source>
</reference>
<dbReference type="Gene3D" id="3.40.390.10">
    <property type="entry name" value="Collagenase (Catalytic Domain)"/>
    <property type="match status" value="1"/>
</dbReference>
<accession>A0ABW7FI39</accession>
<evidence type="ECO:0000259" key="7">
    <source>
        <dbReference type="Pfam" id="PF07589"/>
    </source>
</evidence>
<keyword evidence="1" id="KW-0645">Protease</keyword>
<dbReference type="InterPro" id="IPR013424">
    <property type="entry name" value="Ice-binding_C"/>
</dbReference>
<evidence type="ECO:0000256" key="1">
    <source>
        <dbReference type="ARBA" id="ARBA00022670"/>
    </source>
</evidence>
<evidence type="ECO:0000256" key="2">
    <source>
        <dbReference type="ARBA" id="ARBA00022723"/>
    </source>
</evidence>
<dbReference type="Proteomes" id="UP001606301">
    <property type="component" value="Unassembled WGS sequence"/>
</dbReference>
<dbReference type="RefSeq" id="WP_394397290.1">
    <property type="nucleotide sequence ID" value="NZ_JBIGHW010000004.1"/>
</dbReference>
<dbReference type="Pfam" id="PF07589">
    <property type="entry name" value="PEP-CTERM"/>
    <property type="match status" value="1"/>
</dbReference>
<name>A0ABW7FI39_9BURK</name>
<gene>
    <name evidence="8" type="ORF">ACG0Z3_09965</name>
</gene>
<dbReference type="Pfam" id="PF00413">
    <property type="entry name" value="Peptidase_M10"/>
    <property type="match status" value="1"/>
</dbReference>
<evidence type="ECO:0000256" key="3">
    <source>
        <dbReference type="ARBA" id="ARBA00022801"/>
    </source>
</evidence>
<keyword evidence="3" id="KW-0378">Hydrolase</keyword>
<dbReference type="InterPro" id="IPR001818">
    <property type="entry name" value="Pept_M10_metallopeptidase"/>
</dbReference>
<feature type="signal peptide" evidence="5">
    <location>
        <begin position="1"/>
        <end position="24"/>
    </location>
</feature>
<evidence type="ECO:0000256" key="4">
    <source>
        <dbReference type="ARBA" id="ARBA00022833"/>
    </source>
</evidence>
<feature type="domain" description="Ice-binding protein C-terminal" evidence="7">
    <location>
        <begin position="236"/>
        <end position="260"/>
    </location>
</feature>
<evidence type="ECO:0000313" key="9">
    <source>
        <dbReference type="Proteomes" id="UP001606301"/>
    </source>
</evidence>
<keyword evidence="4" id="KW-0862">Zinc</keyword>
<proteinExistence type="predicted"/>
<keyword evidence="2" id="KW-0479">Metal-binding</keyword>
<organism evidence="8 9">
    <name type="scientific">Pelomonas margarita</name>
    <dbReference type="NCBI Taxonomy" id="3299031"/>
    <lineage>
        <taxon>Bacteria</taxon>
        <taxon>Pseudomonadati</taxon>
        <taxon>Pseudomonadota</taxon>
        <taxon>Betaproteobacteria</taxon>
        <taxon>Burkholderiales</taxon>
        <taxon>Sphaerotilaceae</taxon>
        <taxon>Roseateles</taxon>
    </lineage>
</organism>
<keyword evidence="9" id="KW-1185">Reference proteome</keyword>
<comment type="caution">
    <text evidence="8">The sequence shown here is derived from an EMBL/GenBank/DDBJ whole genome shotgun (WGS) entry which is preliminary data.</text>
</comment>
<dbReference type="InterPro" id="IPR024079">
    <property type="entry name" value="MetalloPept_cat_dom_sf"/>
</dbReference>
<keyword evidence="5" id="KW-0732">Signal</keyword>